<protein>
    <submittedName>
        <fullName evidence="2">Uncharacterized protein</fullName>
    </submittedName>
</protein>
<evidence type="ECO:0000313" key="3">
    <source>
        <dbReference type="Proteomes" id="UP000287033"/>
    </source>
</evidence>
<dbReference type="EMBL" id="BEZZ01139007">
    <property type="protein sequence ID" value="GCC44317.1"/>
    <property type="molecule type" value="Genomic_DNA"/>
</dbReference>
<evidence type="ECO:0000256" key="1">
    <source>
        <dbReference type="SAM" id="MobiDB-lite"/>
    </source>
</evidence>
<gene>
    <name evidence="2" type="ORF">chiPu_0028752</name>
</gene>
<dbReference type="AlphaFoldDB" id="A0A401TNT1"/>
<keyword evidence="3" id="KW-1185">Reference proteome</keyword>
<reference evidence="2 3" key="1">
    <citation type="journal article" date="2018" name="Nat. Ecol. Evol.">
        <title>Shark genomes provide insights into elasmobranch evolution and the origin of vertebrates.</title>
        <authorList>
            <person name="Hara Y"/>
            <person name="Yamaguchi K"/>
            <person name="Onimaru K"/>
            <person name="Kadota M"/>
            <person name="Koyanagi M"/>
            <person name="Keeley SD"/>
            <person name="Tatsumi K"/>
            <person name="Tanaka K"/>
            <person name="Motone F"/>
            <person name="Kageyama Y"/>
            <person name="Nozu R"/>
            <person name="Adachi N"/>
            <person name="Nishimura O"/>
            <person name="Nakagawa R"/>
            <person name="Tanegashima C"/>
            <person name="Kiyatake I"/>
            <person name="Matsumoto R"/>
            <person name="Murakumo K"/>
            <person name="Nishida K"/>
            <person name="Terakita A"/>
            <person name="Kuratani S"/>
            <person name="Sato K"/>
            <person name="Hyodo S Kuraku.S."/>
        </authorList>
    </citation>
    <scope>NUCLEOTIDE SEQUENCE [LARGE SCALE GENOMIC DNA]</scope>
</reference>
<evidence type="ECO:0000313" key="2">
    <source>
        <dbReference type="EMBL" id="GCC44317.1"/>
    </source>
</evidence>
<feature type="region of interest" description="Disordered" evidence="1">
    <location>
        <begin position="29"/>
        <end position="57"/>
    </location>
</feature>
<proteinExistence type="predicted"/>
<organism evidence="2 3">
    <name type="scientific">Chiloscyllium punctatum</name>
    <name type="common">Brownbanded bambooshark</name>
    <name type="synonym">Hemiscyllium punctatum</name>
    <dbReference type="NCBI Taxonomy" id="137246"/>
    <lineage>
        <taxon>Eukaryota</taxon>
        <taxon>Metazoa</taxon>
        <taxon>Chordata</taxon>
        <taxon>Craniata</taxon>
        <taxon>Vertebrata</taxon>
        <taxon>Chondrichthyes</taxon>
        <taxon>Elasmobranchii</taxon>
        <taxon>Galeomorphii</taxon>
        <taxon>Galeoidea</taxon>
        <taxon>Orectolobiformes</taxon>
        <taxon>Hemiscylliidae</taxon>
        <taxon>Chiloscyllium</taxon>
    </lineage>
</organism>
<dbReference type="Proteomes" id="UP000287033">
    <property type="component" value="Unassembled WGS sequence"/>
</dbReference>
<comment type="caution">
    <text evidence="2">The sequence shown here is derived from an EMBL/GenBank/DDBJ whole genome shotgun (WGS) entry which is preliminary data.</text>
</comment>
<name>A0A401TNT1_CHIPU</name>
<sequence length="57" mass="6537">MLWFALRRAPALRKHFAKIDSPLRYRQEQQRVIPLPGPAEHSQDGRVAGSASREQRG</sequence>
<feature type="non-terminal residue" evidence="2">
    <location>
        <position position="57"/>
    </location>
</feature>
<accession>A0A401TNT1</accession>